<feature type="region of interest" description="Disordered" evidence="1">
    <location>
        <begin position="1"/>
        <end position="134"/>
    </location>
</feature>
<sequence length="235" mass="26205">MAKTAAATPARKAHIKFSEPETPLTGYVTAEEELSASEDEDDDDATPRAVPQPSLQNDSGDSGDDDEDDAPEDVSFSGGKSSARAQSRARQLELETMKSQERAKRAAKAEKIKAEKESSKKKHKTVKKARLEAAEDEVPVFLSQALLKQVTTELDDDDDREDDQSQMRTNKRKVFTDDPEIDEVEKEDRKIKLLKPIKARVMAPPAAAKTIKSKEKWLKRKTAADAKQQRLIMRA</sequence>
<name>A0ABR1FAZ2_9ASCO</name>
<feature type="compositionally biased region" description="Polar residues" evidence="1">
    <location>
        <begin position="78"/>
        <end position="89"/>
    </location>
</feature>
<dbReference type="Proteomes" id="UP001498771">
    <property type="component" value="Unassembled WGS sequence"/>
</dbReference>
<organism evidence="2 3">
    <name type="scientific">Myxozyma melibiosi</name>
    <dbReference type="NCBI Taxonomy" id="54550"/>
    <lineage>
        <taxon>Eukaryota</taxon>
        <taxon>Fungi</taxon>
        <taxon>Dikarya</taxon>
        <taxon>Ascomycota</taxon>
        <taxon>Saccharomycotina</taxon>
        <taxon>Lipomycetes</taxon>
        <taxon>Lipomycetales</taxon>
        <taxon>Lipomycetaceae</taxon>
        <taxon>Myxozyma</taxon>
    </lineage>
</organism>
<keyword evidence="3" id="KW-1185">Reference proteome</keyword>
<reference evidence="2 3" key="1">
    <citation type="submission" date="2024-03" db="EMBL/GenBank/DDBJ databases">
        <title>Genome-scale model development and genomic sequencing of the oleaginous clade Lipomyces.</title>
        <authorList>
            <consortium name="Lawrence Berkeley National Laboratory"/>
            <person name="Czajka J.J."/>
            <person name="Han Y."/>
            <person name="Kim J."/>
            <person name="Mondo S.J."/>
            <person name="Hofstad B.A."/>
            <person name="Robles A."/>
            <person name="Haridas S."/>
            <person name="Riley R."/>
            <person name="LaButti K."/>
            <person name="Pangilinan J."/>
            <person name="Andreopoulos W."/>
            <person name="Lipzen A."/>
            <person name="Yan J."/>
            <person name="Wang M."/>
            <person name="Ng V."/>
            <person name="Grigoriev I.V."/>
            <person name="Spatafora J.W."/>
            <person name="Magnuson J.K."/>
            <person name="Baker S.E."/>
            <person name="Pomraning K.R."/>
        </authorList>
    </citation>
    <scope>NUCLEOTIDE SEQUENCE [LARGE SCALE GENOMIC DNA]</scope>
    <source>
        <strain evidence="2 3">Phaff 52-87</strain>
    </source>
</reference>
<feature type="compositionally biased region" description="Basic residues" evidence="1">
    <location>
        <begin position="119"/>
        <end position="128"/>
    </location>
</feature>
<protein>
    <submittedName>
        <fullName evidence="2">Uncharacterized protein</fullName>
    </submittedName>
</protein>
<feature type="compositionally biased region" description="Acidic residues" evidence="1">
    <location>
        <begin position="153"/>
        <end position="164"/>
    </location>
</feature>
<evidence type="ECO:0000313" key="3">
    <source>
        <dbReference type="Proteomes" id="UP001498771"/>
    </source>
</evidence>
<dbReference type="GeneID" id="90036782"/>
<accession>A0ABR1FAZ2</accession>
<proteinExistence type="predicted"/>
<feature type="compositionally biased region" description="Acidic residues" evidence="1">
    <location>
        <begin position="30"/>
        <end position="44"/>
    </location>
</feature>
<dbReference type="EMBL" id="JBBJBU010000001">
    <property type="protein sequence ID" value="KAK7207026.1"/>
    <property type="molecule type" value="Genomic_DNA"/>
</dbReference>
<dbReference type="RefSeq" id="XP_064770059.1">
    <property type="nucleotide sequence ID" value="XM_064911270.1"/>
</dbReference>
<feature type="compositionally biased region" description="Basic and acidic residues" evidence="1">
    <location>
        <begin position="90"/>
        <end position="118"/>
    </location>
</feature>
<feature type="region of interest" description="Disordered" evidence="1">
    <location>
        <begin position="151"/>
        <end position="176"/>
    </location>
</feature>
<evidence type="ECO:0000256" key="1">
    <source>
        <dbReference type="SAM" id="MobiDB-lite"/>
    </source>
</evidence>
<feature type="compositionally biased region" description="Acidic residues" evidence="1">
    <location>
        <begin position="61"/>
        <end position="72"/>
    </location>
</feature>
<feature type="compositionally biased region" description="Low complexity" evidence="1">
    <location>
        <begin position="1"/>
        <end position="10"/>
    </location>
</feature>
<comment type="caution">
    <text evidence="2">The sequence shown here is derived from an EMBL/GenBank/DDBJ whole genome shotgun (WGS) entry which is preliminary data.</text>
</comment>
<evidence type="ECO:0000313" key="2">
    <source>
        <dbReference type="EMBL" id="KAK7207026.1"/>
    </source>
</evidence>
<gene>
    <name evidence="2" type="ORF">BZA70DRAFT_270228</name>
</gene>